<evidence type="ECO:0000313" key="3">
    <source>
        <dbReference type="Proteomes" id="UP001595075"/>
    </source>
</evidence>
<evidence type="ECO:0000313" key="2">
    <source>
        <dbReference type="EMBL" id="KAL2061755.1"/>
    </source>
</evidence>
<gene>
    <name evidence="2" type="ORF">VTL71DRAFT_7133</name>
</gene>
<comment type="caution">
    <text evidence="2">The sequence shown here is derived from an EMBL/GenBank/DDBJ whole genome shotgun (WGS) entry which is preliminary data.</text>
</comment>
<sequence>MTCQRLEPRKEEAEAEAEAQKGKSGHRLERNSGGKPSSSDRLSSSVHCAGSFHGCRKWRRFALGWCDKARDFAELLGLDGGGAAFQMQNTLRSYPAIDLHPTLQFPSQHGAILSQLCAIRLQLDTSAFVSCARVVCKKAVSRDQGKGYRTMVTGEVQKMVECGVDRQATRYFLLGWTSRLFDEEAVVIGARRRESKSMT</sequence>
<name>A0ABR4BVV6_9HELO</name>
<protein>
    <submittedName>
        <fullName evidence="2">Uncharacterized protein</fullName>
    </submittedName>
</protein>
<evidence type="ECO:0000256" key="1">
    <source>
        <dbReference type="SAM" id="MobiDB-lite"/>
    </source>
</evidence>
<organism evidence="2 3">
    <name type="scientific">Oculimacula yallundae</name>
    <dbReference type="NCBI Taxonomy" id="86028"/>
    <lineage>
        <taxon>Eukaryota</taxon>
        <taxon>Fungi</taxon>
        <taxon>Dikarya</taxon>
        <taxon>Ascomycota</taxon>
        <taxon>Pezizomycotina</taxon>
        <taxon>Leotiomycetes</taxon>
        <taxon>Helotiales</taxon>
        <taxon>Ploettnerulaceae</taxon>
        <taxon>Oculimacula</taxon>
    </lineage>
</organism>
<feature type="compositionally biased region" description="Polar residues" evidence="1">
    <location>
        <begin position="34"/>
        <end position="44"/>
    </location>
</feature>
<feature type="non-terminal residue" evidence="2">
    <location>
        <position position="199"/>
    </location>
</feature>
<reference evidence="2 3" key="1">
    <citation type="journal article" date="2024" name="Commun. Biol.">
        <title>Comparative genomic analysis of thermophilic fungi reveals convergent evolutionary adaptations and gene losses.</title>
        <authorList>
            <person name="Steindorff A.S."/>
            <person name="Aguilar-Pontes M.V."/>
            <person name="Robinson A.J."/>
            <person name="Andreopoulos B."/>
            <person name="LaButti K."/>
            <person name="Kuo A."/>
            <person name="Mondo S."/>
            <person name="Riley R."/>
            <person name="Otillar R."/>
            <person name="Haridas S."/>
            <person name="Lipzen A."/>
            <person name="Grimwood J."/>
            <person name="Schmutz J."/>
            <person name="Clum A."/>
            <person name="Reid I.D."/>
            <person name="Moisan M.C."/>
            <person name="Butler G."/>
            <person name="Nguyen T.T.M."/>
            <person name="Dewar K."/>
            <person name="Conant G."/>
            <person name="Drula E."/>
            <person name="Henrissat B."/>
            <person name="Hansel C."/>
            <person name="Singer S."/>
            <person name="Hutchinson M.I."/>
            <person name="de Vries R.P."/>
            <person name="Natvig D.O."/>
            <person name="Powell A.J."/>
            <person name="Tsang A."/>
            <person name="Grigoriev I.V."/>
        </authorList>
    </citation>
    <scope>NUCLEOTIDE SEQUENCE [LARGE SCALE GENOMIC DNA]</scope>
    <source>
        <strain evidence="2 3">CBS 494.80</strain>
    </source>
</reference>
<feature type="compositionally biased region" description="Basic and acidic residues" evidence="1">
    <location>
        <begin position="1"/>
        <end position="32"/>
    </location>
</feature>
<keyword evidence="3" id="KW-1185">Reference proteome</keyword>
<feature type="region of interest" description="Disordered" evidence="1">
    <location>
        <begin position="1"/>
        <end position="44"/>
    </location>
</feature>
<accession>A0ABR4BVV6</accession>
<dbReference type="Proteomes" id="UP001595075">
    <property type="component" value="Unassembled WGS sequence"/>
</dbReference>
<dbReference type="EMBL" id="JAZHXI010000018">
    <property type="protein sequence ID" value="KAL2061755.1"/>
    <property type="molecule type" value="Genomic_DNA"/>
</dbReference>
<proteinExistence type="predicted"/>